<name>A0A1R2AYA2_9CILI</name>
<dbReference type="Pfam" id="PF00096">
    <property type="entry name" value="zf-C2H2"/>
    <property type="match status" value="2"/>
</dbReference>
<dbReference type="PROSITE" id="PS50157">
    <property type="entry name" value="ZINC_FINGER_C2H2_2"/>
    <property type="match status" value="3"/>
</dbReference>
<dbReference type="GO" id="GO:0008270">
    <property type="term" value="F:zinc ion binding"/>
    <property type="evidence" value="ECO:0007669"/>
    <property type="project" value="UniProtKB-KW"/>
</dbReference>
<dbReference type="PANTHER" id="PTHR23235">
    <property type="entry name" value="KRUEPPEL-LIKE TRANSCRIPTION FACTOR"/>
    <property type="match status" value="1"/>
</dbReference>
<dbReference type="OrthoDB" id="3437960at2759"/>
<accession>A0A1R2AYA2</accession>
<dbReference type="Gene3D" id="3.30.160.60">
    <property type="entry name" value="Classic Zinc Finger"/>
    <property type="match status" value="2"/>
</dbReference>
<dbReference type="Proteomes" id="UP000187209">
    <property type="component" value="Unassembled WGS sequence"/>
</dbReference>
<evidence type="ECO:0000256" key="6">
    <source>
        <dbReference type="ARBA" id="ARBA00023242"/>
    </source>
</evidence>
<dbReference type="GO" id="GO:0000978">
    <property type="term" value="F:RNA polymerase II cis-regulatory region sequence-specific DNA binding"/>
    <property type="evidence" value="ECO:0007669"/>
    <property type="project" value="TreeGrafter"/>
</dbReference>
<keyword evidence="2" id="KW-0479">Metal-binding</keyword>
<dbReference type="InterPro" id="IPR036236">
    <property type="entry name" value="Znf_C2H2_sf"/>
</dbReference>
<sequence>MKGLEMVISTLYSCPVSACKSEYKNKFNLKKHFERVHLGKRPHKCEKCSKFFANKQNLTEHNFIHLGLKPYNCTICKMNFRQASQLSVHKRQHDKNYVKSLNTAMWEESQWDIQL</sequence>
<keyword evidence="10" id="KW-1185">Reference proteome</keyword>
<dbReference type="GO" id="GO:0005634">
    <property type="term" value="C:nucleus"/>
    <property type="evidence" value="ECO:0007669"/>
    <property type="project" value="UniProtKB-SubCell"/>
</dbReference>
<evidence type="ECO:0000256" key="3">
    <source>
        <dbReference type="ARBA" id="ARBA00022737"/>
    </source>
</evidence>
<evidence type="ECO:0000256" key="1">
    <source>
        <dbReference type="ARBA" id="ARBA00004123"/>
    </source>
</evidence>
<dbReference type="PANTHER" id="PTHR23235:SF142">
    <property type="entry name" value="ZINC FINGER PROTEIN 384"/>
    <property type="match status" value="1"/>
</dbReference>
<feature type="domain" description="C2H2-type" evidence="8">
    <location>
        <begin position="12"/>
        <end position="42"/>
    </location>
</feature>
<feature type="domain" description="C2H2-type" evidence="8">
    <location>
        <begin position="71"/>
        <end position="93"/>
    </location>
</feature>
<keyword evidence="6" id="KW-0539">Nucleus</keyword>
<dbReference type="GO" id="GO:0000981">
    <property type="term" value="F:DNA-binding transcription factor activity, RNA polymerase II-specific"/>
    <property type="evidence" value="ECO:0007669"/>
    <property type="project" value="TreeGrafter"/>
</dbReference>
<dbReference type="SMART" id="SM00355">
    <property type="entry name" value="ZnF_C2H2"/>
    <property type="match status" value="3"/>
</dbReference>
<dbReference type="SUPFAM" id="SSF57667">
    <property type="entry name" value="beta-beta-alpha zinc fingers"/>
    <property type="match status" value="1"/>
</dbReference>
<evidence type="ECO:0000256" key="7">
    <source>
        <dbReference type="PROSITE-ProRule" id="PRU00042"/>
    </source>
</evidence>
<reference evidence="9 10" key="1">
    <citation type="submission" date="2016-11" db="EMBL/GenBank/DDBJ databases">
        <title>The macronuclear genome of Stentor coeruleus: a giant cell with tiny introns.</title>
        <authorList>
            <person name="Slabodnick M."/>
            <person name="Ruby J.G."/>
            <person name="Reiff S.B."/>
            <person name="Swart E.C."/>
            <person name="Gosai S."/>
            <person name="Prabakaran S."/>
            <person name="Witkowska E."/>
            <person name="Larue G.E."/>
            <person name="Fisher S."/>
            <person name="Freeman R.M."/>
            <person name="Gunawardena J."/>
            <person name="Chu W."/>
            <person name="Stover N.A."/>
            <person name="Gregory B.D."/>
            <person name="Nowacki M."/>
            <person name="Derisi J."/>
            <person name="Roy S.W."/>
            <person name="Marshall W.F."/>
            <person name="Sood P."/>
        </authorList>
    </citation>
    <scope>NUCLEOTIDE SEQUENCE [LARGE SCALE GENOMIC DNA]</scope>
    <source>
        <strain evidence="9">WM001</strain>
    </source>
</reference>
<dbReference type="FunFam" id="3.30.160.60:FF:000870">
    <property type="entry name" value="zinc finger protein 197 isoform X1"/>
    <property type="match status" value="1"/>
</dbReference>
<protein>
    <recommendedName>
        <fullName evidence="8">C2H2-type domain-containing protein</fullName>
    </recommendedName>
</protein>
<evidence type="ECO:0000313" key="9">
    <source>
        <dbReference type="EMBL" id="OMJ69482.1"/>
    </source>
</evidence>
<gene>
    <name evidence="9" type="ORF">SteCoe_32794</name>
</gene>
<evidence type="ECO:0000313" key="10">
    <source>
        <dbReference type="Proteomes" id="UP000187209"/>
    </source>
</evidence>
<evidence type="ECO:0000256" key="2">
    <source>
        <dbReference type="ARBA" id="ARBA00022723"/>
    </source>
</evidence>
<keyword evidence="5" id="KW-0862">Zinc</keyword>
<evidence type="ECO:0000256" key="4">
    <source>
        <dbReference type="ARBA" id="ARBA00022771"/>
    </source>
</evidence>
<feature type="domain" description="C2H2-type" evidence="8">
    <location>
        <begin position="43"/>
        <end position="70"/>
    </location>
</feature>
<comment type="caution">
    <text evidence="9">The sequence shown here is derived from an EMBL/GenBank/DDBJ whole genome shotgun (WGS) entry which is preliminary data.</text>
</comment>
<dbReference type="FunFam" id="3.30.160.60:FF:000446">
    <property type="entry name" value="Zinc finger protein"/>
    <property type="match status" value="1"/>
</dbReference>
<evidence type="ECO:0000256" key="5">
    <source>
        <dbReference type="ARBA" id="ARBA00022833"/>
    </source>
</evidence>
<organism evidence="9 10">
    <name type="scientific">Stentor coeruleus</name>
    <dbReference type="NCBI Taxonomy" id="5963"/>
    <lineage>
        <taxon>Eukaryota</taxon>
        <taxon>Sar</taxon>
        <taxon>Alveolata</taxon>
        <taxon>Ciliophora</taxon>
        <taxon>Postciliodesmatophora</taxon>
        <taxon>Heterotrichea</taxon>
        <taxon>Heterotrichida</taxon>
        <taxon>Stentoridae</taxon>
        <taxon>Stentor</taxon>
    </lineage>
</organism>
<dbReference type="EMBL" id="MPUH01001193">
    <property type="protein sequence ID" value="OMJ69482.1"/>
    <property type="molecule type" value="Genomic_DNA"/>
</dbReference>
<dbReference type="InterPro" id="IPR013087">
    <property type="entry name" value="Znf_C2H2_type"/>
</dbReference>
<proteinExistence type="predicted"/>
<evidence type="ECO:0000259" key="8">
    <source>
        <dbReference type="PROSITE" id="PS50157"/>
    </source>
</evidence>
<comment type="subcellular location">
    <subcellularLocation>
        <location evidence="1">Nucleus</location>
    </subcellularLocation>
</comment>
<dbReference type="PROSITE" id="PS00028">
    <property type="entry name" value="ZINC_FINGER_C2H2_1"/>
    <property type="match status" value="3"/>
</dbReference>
<keyword evidence="4 7" id="KW-0863">Zinc-finger</keyword>
<keyword evidence="3" id="KW-0677">Repeat</keyword>
<dbReference type="AlphaFoldDB" id="A0A1R2AYA2"/>